<sequence length="101" mass="11716">MRRQQQRQQQQQQREQNQHIIDYRDRIHADKEVTNFDGTVDKTVSNKGHTSDRRLSESATVSVAIHSSDTRYGKDGSMTNDTFYSTTENNTKPVFTNTSYT</sequence>
<reference evidence="2" key="1">
    <citation type="journal article" date="2016" name="Gigascience">
        <title>De novo construction of an expanded transcriptome assembly for the western tarnished plant bug, Lygus hesperus.</title>
        <authorList>
            <person name="Tassone E.E."/>
            <person name="Geib S.M."/>
            <person name="Hall B."/>
            <person name="Fabrick J.A."/>
            <person name="Brent C.S."/>
            <person name="Hull J.J."/>
        </authorList>
    </citation>
    <scope>NUCLEOTIDE SEQUENCE</scope>
</reference>
<name>A0A146MDD3_LYGHE</name>
<organism evidence="2">
    <name type="scientific">Lygus hesperus</name>
    <name type="common">Western plant bug</name>
    <dbReference type="NCBI Taxonomy" id="30085"/>
    <lineage>
        <taxon>Eukaryota</taxon>
        <taxon>Metazoa</taxon>
        <taxon>Ecdysozoa</taxon>
        <taxon>Arthropoda</taxon>
        <taxon>Hexapoda</taxon>
        <taxon>Insecta</taxon>
        <taxon>Pterygota</taxon>
        <taxon>Neoptera</taxon>
        <taxon>Paraneoptera</taxon>
        <taxon>Hemiptera</taxon>
        <taxon>Heteroptera</taxon>
        <taxon>Panheteroptera</taxon>
        <taxon>Cimicomorpha</taxon>
        <taxon>Miridae</taxon>
        <taxon>Mirini</taxon>
        <taxon>Lygus</taxon>
    </lineage>
</organism>
<feature type="compositionally biased region" description="Low complexity" evidence="1">
    <location>
        <begin position="1"/>
        <end position="15"/>
    </location>
</feature>
<gene>
    <name evidence="2" type="ORF">g.1726</name>
</gene>
<proteinExistence type="predicted"/>
<feature type="compositionally biased region" description="Polar residues" evidence="1">
    <location>
        <begin position="57"/>
        <end position="67"/>
    </location>
</feature>
<feature type="compositionally biased region" description="Polar residues" evidence="1">
    <location>
        <begin position="77"/>
        <end position="101"/>
    </location>
</feature>
<accession>A0A146MDD3</accession>
<dbReference type="AlphaFoldDB" id="A0A146MDD3"/>
<dbReference type="EMBL" id="GDHC01002069">
    <property type="protein sequence ID" value="JAQ16560.1"/>
    <property type="molecule type" value="Transcribed_RNA"/>
</dbReference>
<feature type="region of interest" description="Disordered" evidence="1">
    <location>
        <begin position="1"/>
        <end position="21"/>
    </location>
</feature>
<feature type="region of interest" description="Disordered" evidence="1">
    <location>
        <begin position="39"/>
        <end position="101"/>
    </location>
</feature>
<protein>
    <submittedName>
        <fullName evidence="2">Uncharacterized protein</fullName>
    </submittedName>
</protein>
<evidence type="ECO:0000256" key="1">
    <source>
        <dbReference type="SAM" id="MobiDB-lite"/>
    </source>
</evidence>
<evidence type="ECO:0000313" key="2">
    <source>
        <dbReference type="EMBL" id="JAQ16560.1"/>
    </source>
</evidence>